<dbReference type="InterPro" id="IPR006603">
    <property type="entry name" value="PQ-loop_rpt"/>
</dbReference>
<evidence type="ECO:0000256" key="2">
    <source>
        <dbReference type="ARBA" id="ARBA00022692"/>
    </source>
</evidence>
<evidence type="ECO:0000256" key="4">
    <source>
        <dbReference type="ARBA" id="ARBA00023136"/>
    </source>
</evidence>
<evidence type="ECO:0008006" key="9">
    <source>
        <dbReference type="Google" id="ProtNLM"/>
    </source>
</evidence>
<gene>
    <name evidence="7" type="ORF">IL334_001087</name>
</gene>
<dbReference type="Proteomes" id="UP001329825">
    <property type="component" value="Chromosome 1"/>
</dbReference>
<feature type="transmembrane region" description="Helical" evidence="6">
    <location>
        <begin position="69"/>
        <end position="90"/>
    </location>
</feature>
<evidence type="ECO:0000256" key="3">
    <source>
        <dbReference type="ARBA" id="ARBA00022989"/>
    </source>
</evidence>
<evidence type="ECO:0000313" key="8">
    <source>
        <dbReference type="Proteomes" id="UP001329825"/>
    </source>
</evidence>
<accession>A0ABZ1CR49</accession>
<feature type="transmembrane region" description="Helical" evidence="6">
    <location>
        <begin position="234"/>
        <end position="257"/>
    </location>
</feature>
<dbReference type="Pfam" id="PF04193">
    <property type="entry name" value="PQ-loop"/>
    <property type="match status" value="2"/>
</dbReference>
<keyword evidence="2 6" id="KW-0812">Transmembrane</keyword>
<dbReference type="SMART" id="SM00679">
    <property type="entry name" value="CTNS"/>
    <property type="match status" value="2"/>
</dbReference>
<feature type="transmembrane region" description="Helical" evidence="6">
    <location>
        <begin position="12"/>
        <end position="30"/>
    </location>
</feature>
<dbReference type="GeneID" id="87953218"/>
<keyword evidence="3 6" id="KW-1133">Transmembrane helix</keyword>
<feature type="region of interest" description="Disordered" evidence="5">
    <location>
        <begin position="97"/>
        <end position="117"/>
    </location>
</feature>
<dbReference type="InterPro" id="IPR051415">
    <property type="entry name" value="LAAT-1"/>
</dbReference>
<comment type="subcellular location">
    <subcellularLocation>
        <location evidence="1">Membrane</location>
        <topology evidence="1">Multi-pass membrane protein</topology>
    </subcellularLocation>
</comment>
<evidence type="ECO:0000256" key="6">
    <source>
        <dbReference type="SAM" id="Phobius"/>
    </source>
</evidence>
<dbReference type="PANTHER" id="PTHR16201:SF44">
    <property type="entry name" value="SEVEN TRANSMEMBRANE PROTEIN 1"/>
    <property type="match status" value="1"/>
</dbReference>
<keyword evidence="8" id="KW-1185">Reference proteome</keyword>
<name>A0ABZ1CR49_9TREE</name>
<proteinExistence type="predicted"/>
<dbReference type="PANTHER" id="PTHR16201">
    <property type="entry name" value="SEVEN TRANSMEMBRANE PROTEIN 1-RELATED"/>
    <property type="match status" value="1"/>
</dbReference>
<reference evidence="7 8" key="1">
    <citation type="submission" date="2024-01" db="EMBL/GenBank/DDBJ databases">
        <title>Comparative genomics of Cryptococcus and Kwoniella reveals pathogenesis evolution and contrasting modes of karyotype evolution via chromosome fusion or intercentromeric recombination.</title>
        <authorList>
            <person name="Coelho M.A."/>
            <person name="David-Palma M."/>
            <person name="Shea T."/>
            <person name="Bowers K."/>
            <person name="McGinley-Smith S."/>
            <person name="Mohammad A.W."/>
            <person name="Gnirke A."/>
            <person name="Yurkov A.M."/>
            <person name="Nowrousian M."/>
            <person name="Sun S."/>
            <person name="Cuomo C.A."/>
            <person name="Heitman J."/>
        </authorList>
    </citation>
    <scope>NUCLEOTIDE SEQUENCE [LARGE SCALE GENOMIC DNA]</scope>
    <source>
        <strain evidence="7">CBS 11374</strain>
    </source>
</reference>
<evidence type="ECO:0000313" key="7">
    <source>
        <dbReference type="EMBL" id="WRT64158.1"/>
    </source>
</evidence>
<dbReference type="Gene3D" id="1.20.1280.290">
    <property type="match status" value="2"/>
</dbReference>
<sequence length="284" mass="31871">MVPLSPTVMSNIAGYMSIATWIVVYSPQIWENYQLQSGEGLSVPFIVLWLLGDITNLVGGAMAGILPTMIILAVYYTVCDLILLFQVYYYRRKPSPKAREHITPNDETTPLLPEPKQPKPLLPPSLEYPIMLSFVLLAGVGAWYISDNSNDEISIPEKPDQKHDIQLEWKSQLLGWMSAVLYLGSRIPQIVHNYKTRCAGLSLAMFFFAISGNITYVLSILLTSMNPKYILANLPWLAGSGLTVFLDLFVLAQFAIFNWQDKRKGQVFASDGQDQDQDGEQDES</sequence>
<organism evidence="7 8">
    <name type="scientific">Kwoniella shivajii</name>
    <dbReference type="NCBI Taxonomy" id="564305"/>
    <lineage>
        <taxon>Eukaryota</taxon>
        <taxon>Fungi</taxon>
        <taxon>Dikarya</taxon>
        <taxon>Basidiomycota</taxon>
        <taxon>Agaricomycotina</taxon>
        <taxon>Tremellomycetes</taxon>
        <taxon>Tremellales</taxon>
        <taxon>Cryptococcaceae</taxon>
        <taxon>Kwoniella</taxon>
    </lineage>
</organism>
<keyword evidence="4 6" id="KW-0472">Membrane</keyword>
<feature type="transmembrane region" description="Helical" evidence="6">
    <location>
        <begin position="203"/>
        <end position="222"/>
    </location>
</feature>
<dbReference type="EMBL" id="CP141881">
    <property type="protein sequence ID" value="WRT64158.1"/>
    <property type="molecule type" value="Genomic_DNA"/>
</dbReference>
<feature type="transmembrane region" description="Helical" evidence="6">
    <location>
        <begin position="126"/>
        <end position="145"/>
    </location>
</feature>
<protein>
    <recommendedName>
        <fullName evidence="9">Vacuolar membrane protein</fullName>
    </recommendedName>
</protein>
<feature type="transmembrane region" description="Helical" evidence="6">
    <location>
        <begin position="42"/>
        <end position="63"/>
    </location>
</feature>
<dbReference type="RefSeq" id="XP_062788898.1">
    <property type="nucleotide sequence ID" value="XM_062932847.1"/>
</dbReference>
<evidence type="ECO:0000256" key="5">
    <source>
        <dbReference type="SAM" id="MobiDB-lite"/>
    </source>
</evidence>
<evidence type="ECO:0000256" key="1">
    <source>
        <dbReference type="ARBA" id="ARBA00004141"/>
    </source>
</evidence>